<gene>
    <name evidence="3" type="ORF">A2627_01025</name>
</gene>
<dbReference type="Gene3D" id="1.20.144.10">
    <property type="entry name" value="Phosphatidic acid phosphatase type 2/haloperoxidase"/>
    <property type="match status" value="1"/>
</dbReference>
<feature type="transmembrane region" description="Helical" evidence="1">
    <location>
        <begin position="105"/>
        <end position="123"/>
    </location>
</feature>
<feature type="transmembrane region" description="Helical" evidence="1">
    <location>
        <begin position="6"/>
        <end position="27"/>
    </location>
</feature>
<proteinExistence type="predicted"/>
<organism evidence="3 4">
    <name type="scientific">Candidatus Woesebacteria bacterium RIFCSPHIGHO2_01_FULL_39_28</name>
    <dbReference type="NCBI Taxonomy" id="1802496"/>
    <lineage>
        <taxon>Bacteria</taxon>
        <taxon>Candidatus Woeseibacteriota</taxon>
    </lineage>
</organism>
<dbReference type="PANTHER" id="PTHR14969">
    <property type="entry name" value="SPHINGOSINE-1-PHOSPHATE PHOSPHOHYDROLASE"/>
    <property type="match status" value="1"/>
</dbReference>
<dbReference type="InterPro" id="IPR036938">
    <property type="entry name" value="PAP2/HPO_sf"/>
</dbReference>
<dbReference type="EMBL" id="MGGI01000012">
    <property type="protein sequence ID" value="OGM26589.1"/>
    <property type="molecule type" value="Genomic_DNA"/>
</dbReference>
<dbReference type="SMART" id="SM00014">
    <property type="entry name" value="acidPPc"/>
    <property type="match status" value="1"/>
</dbReference>
<dbReference type="PANTHER" id="PTHR14969:SF13">
    <property type="entry name" value="AT30094P"/>
    <property type="match status" value="1"/>
</dbReference>
<dbReference type="AlphaFoldDB" id="A0A1F7YI75"/>
<evidence type="ECO:0000313" key="4">
    <source>
        <dbReference type="Proteomes" id="UP000178851"/>
    </source>
</evidence>
<evidence type="ECO:0000259" key="2">
    <source>
        <dbReference type="SMART" id="SM00014"/>
    </source>
</evidence>
<keyword evidence="1" id="KW-0812">Transmembrane</keyword>
<dbReference type="SUPFAM" id="SSF48317">
    <property type="entry name" value="Acid phosphatase/Vanadium-dependent haloperoxidase"/>
    <property type="match status" value="1"/>
</dbReference>
<accession>A0A1F7YI75</accession>
<feature type="transmembrane region" description="Helical" evidence="1">
    <location>
        <begin position="129"/>
        <end position="148"/>
    </location>
</feature>
<reference evidence="3 4" key="1">
    <citation type="journal article" date="2016" name="Nat. Commun.">
        <title>Thousands of microbial genomes shed light on interconnected biogeochemical processes in an aquifer system.</title>
        <authorList>
            <person name="Anantharaman K."/>
            <person name="Brown C.T."/>
            <person name="Hug L.A."/>
            <person name="Sharon I."/>
            <person name="Castelle C.J."/>
            <person name="Probst A.J."/>
            <person name="Thomas B.C."/>
            <person name="Singh A."/>
            <person name="Wilkins M.J."/>
            <person name="Karaoz U."/>
            <person name="Brodie E.L."/>
            <person name="Williams K.H."/>
            <person name="Hubbard S.S."/>
            <person name="Banfield J.F."/>
        </authorList>
    </citation>
    <scope>NUCLEOTIDE SEQUENCE [LARGE SCALE GENOMIC DNA]</scope>
</reference>
<dbReference type="Pfam" id="PF01569">
    <property type="entry name" value="PAP2"/>
    <property type="match status" value="1"/>
</dbReference>
<dbReference type="Proteomes" id="UP000178851">
    <property type="component" value="Unassembled WGS sequence"/>
</dbReference>
<evidence type="ECO:0000313" key="3">
    <source>
        <dbReference type="EMBL" id="OGM26589.1"/>
    </source>
</evidence>
<comment type="caution">
    <text evidence="3">The sequence shown here is derived from an EMBL/GenBank/DDBJ whole genome shotgun (WGS) entry which is preliminary data.</text>
</comment>
<keyword evidence="1" id="KW-0472">Membrane</keyword>
<protein>
    <recommendedName>
        <fullName evidence="2">Phosphatidic acid phosphatase type 2/haloperoxidase domain-containing protein</fullName>
    </recommendedName>
</protein>
<feature type="domain" description="Phosphatidic acid phosphatase type 2/haloperoxidase" evidence="2">
    <location>
        <begin position="35"/>
        <end position="144"/>
    </location>
</feature>
<dbReference type="InterPro" id="IPR000326">
    <property type="entry name" value="PAP2/HPO"/>
</dbReference>
<evidence type="ECO:0000256" key="1">
    <source>
        <dbReference type="SAM" id="Phobius"/>
    </source>
</evidence>
<sequence length="150" mass="16545">MEKILIIFLASILIWLMYIGLVFLWVVDGRVRKETALHAFISSVIAWIFSQMIKTLIPTPRPFVLNGRITETLTVFRDGAFPSGHAALAFALATTIWLHNKKLGILYLIGALVIGAARVLGNVHYPIDIVGGAVIGIVIAFVIEKLHLKT</sequence>
<name>A0A1F7YI75_9BACT</name>
<keyword evidence="1" id="KW-1133">Transmembrane helix</keyword>